<accession>A0A1T2L562</accession>
<reference evidence="3 4" key="1">
    <citation type="submission" date="2016-11" db="EMBL/GenBank/DDBJ databases">
        <title>Mixed transmission modes and dynamic genome evolution in an obligate animal-bacterial symbiosis.</title>
        <authorList>
            <person name="Russell S.L."/>
            <person name="Corbett-Detig R.B."/>
            <person name="Cavanaugh C.M."/>
        </authorList>
    </citation>
    <scope>NUCLEOTIDE SEQUENCE [LARGE SCALE GENOMIC DNA]</scope>
    <source>
        <strain evidence="3">Sveles-Q1</strain>
    </source>
</reference>
<evidence type="ECO:0000256" key="1">
    <source>
        <dbReference type="SAM" id="Coils"/>
    </source>
</evidence>
<feature type="coiled-coil region" evidence="1">
    <location>
        <begin position="62"/>
        <end position="117"/>
    </location>
</feature>
<evidence type="ECO:0000313" key="4">
    <source>
        <dbReference type="Proteomes" id="UP000191110"/>
    </source>
</evidence>
<keyword evidence="1" id="KW-0175">Coiled coil</keyword>
<dbReference type="RefSeq" id="WP_135622182.1">
    <property type="nucleotide sequence ID" value="NZ_MPRL01000029.1"/>
</dbReference>
<keyword evidence="2" id="KW-0812">Transmembrane</keyword>
<dbReference type="InterPro" id="IPR046703">
    <property type="entry name" value="DUF6776"/>
</dbReference>
<dbReference type="Proteomes" id="UP000191110">
    <property type="component" value="Unassembled WGS sequence"/>
</dbReference>
<feature type="transmembrane region" description="Helical" evidence="2">
    <location>
        <begin position="17"/>
        <end position="37"/>
    </location>
</feature>
<keyword evidence="4" id="KW-1185">Reference proteome</keyword>
<dbReference type="AlphaFoldDB" id="A0A1T2L562"/>
<dbReference type="EMBL" id="MPRL01000029">
    <property type="protein sequence ID" value="OOZ40258.1"/>
    <property type="molecule type" value="Genomic_DNA"/>
</dbReference>
<evidence type="ECO:0000313" key="3">
    <source>
        <dbReference type="EMBL" id="OOZ40258.1"/>
    </source>
</evidence>
<name>A0A1T2L562_9GAMM</name>
<comment type="caution">
    <text evidence="3">The sequence shown here is derived from an EMBL/GenBank/DDBJ whole genome shotgun (WGS) entry which is preliminary data.</text>
</comment>
<protein>
    <submittedName>
        <fullName evidence="3">Uncharacterized protein</fullName>
    </submittedName>
</protein>
<sequence length="241" mass="26855">MKAYRAGGVVIKQSASWRLPVMVVILLLLVATGVGLYELGKLRGDHDAAVSGDELLRSQQQLERLGEERGALSAKIALLERSTQVDGEAYAKVRDELAMLQAENLELREELAFYRSIVAPKESGTALRVQQFELKRAGEGDVYHYRLIATQVLKKSALVRGRVEMRLKGVVGAETKLLKLEEVALQSSGKHNFKFRYFEKFEGDFKLPEGFVPQSVEIELIPTTKGRDKASSSYDWDALVG</sequence>
<gene>
    <name evidence="3" type="ORF">BOW53_08410</name>
</gene>
<keyword evidence="2" id="KW-1133">Transmembrane helix</keyword>
<keyword evidence="2" id="KW-0472">Membrane</keyword>
<dbReference type="Pfam" id="PF20567">
    <property type="entry name" value="DUF6776"/>
    <property type="match status" value="1"/>
</dbReference>
<evidence type="ECO:0000256" key="2">
    <source>
        <dbReference type="SAM" id="Phobius"/>
    </source>
</evidence>
<organism evidence="3 4">
    <name type="scientific">Solemya pervernicosa gill symbiont</name>
    <dbReference type="NCBI Taxonomy" id="642797"/>
    <lineage>
        <taxon>Bacteria</taxon>
        <taxon>Pseudomonadati</taxon>
        <taxon>Pseudomonadota</taxon>
        <taxon>Gammaproteobacteria</taxon>
        <taxon>sulfur-oxidizing symbionts</taxon>
    </lineage>
</organism>
<dbReference type="OrthoDB" id="7056878at2"/>
<proteinExistence type="predicted"/>